<evidence type="ECO:0000256" key="1">
    <source>
        <dbReference type="SAM" id="Phobius"/>
    </source>
</evidence>
<dbReference type="AlphaFoldDB" id="D4DPB9"/>
<sequence>MVKTLFYKTTVKFYHISYQFLRCCNDKYWYKSCFVPKKQKILMLRKFCNEVICFLGLFVLLPKLRIMGLLLE</sequence>
<keyword evidence="1" id="KW-0812">Transmembrane</keyword>
<dbReference type="EMBL" id="ADBF01000023">
    <property type="protein sequence ID" value="EFE50227.1"/>
    <property type="molecule type" value="Genomic_DNA"/>
</dbReference>
<dbReference type="Proteomes" id="UP000005536">
    <property type="component" value="Unassembled WGS sequence"/>
</dbReference>
<evidence type="ECO:0000313" key="3">
    <source>
        <dbReference type="Proteomes" id="UP000005536"/>
    </source>
</evidence>
<evidence type="ECO:0000313" key="2">
    <source>
        <dbReference type="EMBL" id="EFE50227.1"/>
    </source>
</evidence>
<gene>
    <name evidence="2" type="ORF">NEIELOOT_00906</name>
</gene>
<keyword evidence="1" id="KW-1133">Transmembrane helix</keyword>
<keyword evidence="1" id="KW-0472">Membrane</keyword>
<reference evidence="2 3" key="1">
    <citation type="submission" date="2010-02" db="EMBL/GenBank/DDBJ databases">
        <authorList>
            <person name="Weinstock G."/>
            <person name="Sodergren E."/>
            <person name="Clifton S."/>
            <person name="Fulton L."/>
            <person name="Fulton B."/>
            <person name="Courtney L."/>
            <person name="Fronick C."/>
            <person name="Harrison M."/>
            <person name="Strong C."/>
            <person name="Farmer C."/>
            <person name="Delahaunty K."/>
            <person name="Markovic C."/>
            <person name="Hall O."/>
            <person name="Minx P."/>
            <person name="Tomlinson C."/>
            <person name="Mitreva M."/>
            <person name="Nelson J."/>
            <person name="Hou S."/>
            <person name="Wollam A."/>
            <person name="Pepin K.H."/>
            <person name="Johnson M."/>
            <person name="Bhonagiri V."/>
            <person name="Zhang X."/>
            <person name="Suruliraj S."/>
            <person name="Warren W."/>
            <person name="Chinwalla A."/>
            <person name="Mardis E.R."/>
            <person name="Wilson R.K."/>
        </authorList>
    </citation>
    <scope>NUCLEOTIDE SEQUENCE [LARGE SCALE GENOMIC DNA]</scope>
    <source>
        <strain evidence="2 3">ATCC 29315</strain>
    </source>
</reference>
<organism evidence="2 3">
    <name type="scientific">Neisseria elongata subsp. glycolytica ATCC 29315</name>
    <dbReference type="NCBI Taxonomy" id="546263"/>
    <lineage>
        <taxon>Bacteria</taxon>
        <taxon>Pseudomonadati</taxon>
        <taxon>Pseudomonadota</taxon>
        <taxon>Betaproteobacteria</taxon>
        <taxon>Neisseriales</taxon>
        <taxon>Neisseriaceae</taxon>
        <taxon>Neisseria</taxon>
    </lineage>
</organism>
<name>D4DPB9_NEIEG</name>
<comment type="caution">
    <text evidence="2">The sequence shown here is derived from an EMBL/GenBank/DDBJ whole genome shotgun (WGS) entry which is preliminary data.</text>
</comment>
<proteinExistence type="predicted"/>
<feature type="transmembrane region" description="Helical" evidence="1">
    <location>
        <begin position="47"/>
        <end position="66"/>
    </location>
</feature>
<accession>D4DPB9</accession>
<protein>
    <submittedName>
        <fullName evidence="2">Uncharacterized protein</fullName>
    </submittedName>
</protein>